<comment type="caution">
    <text evidence="1">The sequence shown here is derived from an EMBL/GenBank/DDBJ whole genome shotgun (WGS) entry which is preliminary data.</text>
</comment>
<evidence type="ECO:0000313" key="1">
    <source>
        <dbReference type="EMBL" id="EMA40892.1"/>
    </source>
</evidence>
<dbReference type="Proteomes" id="UP000011607">
    <property type="component" value="Unassembled WGS sequence"/>
</dbReference>
<gene>
    <name evidence="1" type="ORF">C446_06935</name>
</gene>
<proteinExistence type="predicted"/>
<protein>
    <submittedName>
        <fullName evidence="1">Uncharacterized protein</fullName>
    </submittedName>
</protein>
<accession>M0M506</accession>
<name>M0M506_9EURY</name>
<reference evidence="1 2" key="1">
    <citation type="journal article" date="2014" name="PLoS Genet.">
        <title>Phylogenetically driven sequencing of extremely halophilic archaea reveals strategies for static and dynamic osmo-response.</title>
        <authorList>
            <person name="Becker E.A."/>
            <person name="Seitzer P.M."/>
            <person name="Tritt A."/>
            <person name="Larsen D."/>
            <person name="Krusor M."/>
            <person name="Yao A.I."/>
            <person name="Wu D."/>
            <person name="Madern D."/>
            <person name="Eisen J.A."/>
            <person name="Darling A.E."/>
            <person name="Facciotti M.T."/>
        </authorList>
    </citation>
    <scope>NUCLEOTIDE SEQUENCE [LARGE SCALE GENOMIC DNA]</scope>
    <source>
        <strain evidence="1 2">JCM 10879</strain>
    </source>
</reference>
<evidence type="ECO:0000313" key="2">
    <source>
        <dbReference type="Proteomes" id="UP000011607"/>
    </source>
</evidence>
<sequence length="72" mass="8107">MELRFRFRPFRQERVTGEVVTDSEFVSGMVLQPIEKVAWKLPNVVSLVGNPFVVLSFELCSPLTHVSVGTIS</sequence>
<dbReference type="EMBL" id="AOMA01000070">
    <property type="protein sequence ID" value="EMA40892.1"/>
    <property type="molecule type" value="Genomic_DNA"/>
</dbReference>
<dbReference type="STRING" id="1227454.C446_06935"/>
<keyword evidence="2" id="KW-1185">Reference proteome</keyword>
<organism evidence="1 2">
    <name type="scientific">Halobiforma nitratireducens JCM 10879</name>
    <dbReference type="NCBI Taxonomy" id="1227454"/>
    <lineage>
        <taxon>Archaea</taxon>
        <taxon>Methanobacteriati</taxon>
        <taxon>Methanobacteriota</taxon>
        <taxon>Stenosarchaea group</taxon>
        <taxon>Halobacteria</taxon>
        <taxon>Halobacteriales</taxon>
        <taxon>Natrialbaceae</taxon>
        <taxon>Halobiforma</taxon>
    </lineage>
</organism>
<dbReference type="AlphaFoldDB" id="M0M506"/>